<accession>A0ACC1NU94</accession>
<dbReference type="EMBL" id="JANJQO010000073">
    <property type="protein sequence ID" value="KAJ2982489.1"/>
    <property type="molecule type" value="Genomic_DNA"/>
</dbReference>
<sequence>MTQSLIVVFYNNGQHSFPNRYLGGPLSVQISGTLKNGTIFNLVAPATDGALIESSGGHIKGDWKGTGSSFAGKYLESGSPEYKVEINNPSLDIHGSLTLRSISPPHYPCAGDGPGVSEELIPNIYWANAQPDAAAIVDLTINGDPLKFKGVGYHDKNWGAEPVEKTVKSWYWGHGRLGPYSLVWFDTVTLDGKEHFSSWVTKEDKIVSQNCTPGSIVVRPWGANSEFPPPTGADAPSGYTVRYDMGMEGVLLAKFTQEAVVQNADFYKRMIGSISGGIVGGEQYKGRALCEQFQF</sequence>
<proteinExistence type="predicted"/>
<organism evidence="1 2">
    <name type="scientific">Zarea fungicola</name>
    <dbReference type="NCBI Taxonomy" id="93591"/>
    <lineage>
        <taxon>Eukaryota</taxon>
        <taxon>Fungi</taxon>
        <taxon>Dikarya</taxon>
        <taxon>Ascomycota</taxon>
        <taxon>Pezizomycotina</taxon>
        <taxon>Sordariomycetes</taxon>
        <taxon>Hypocreomycetidae</taxon>
        <taxon>Hypocreales</taxon>
        <taxon>Cordycipitaceae</taxon>
        <taxon>Zarea</taxon>
    </lineage>
</organism>
<dbReference type="Proteomes" id="UP001143910">
    <property type="component" value="Unassembled WGS sequence"/>
</dbReference>
<evidence type="ECO:0000313" key="1">
    <source>
        <dbReference type="EMBL" id="KAJ2982489.1"/>
    </source>
</evidence>
<keyword evidence="2" id="KW-1185">Reference proteome</keyword>
<name>A0ACC1NU94_9HYPO</name>
<reference evidence="1" key="1">
    <citation type="submission" date="2022-08" db="EMBL/GenBank/DDBJ databases">
        <title>Genome Sequence of Lecanicillium fungicola.</title>
        <authorList>
            <person name="Buettner E."/>
        </authorList>
    </citation>
    <scope>NUCLEOTIDE SEQUENCE</scope>
    <source>
        <strain evidence="1">Babe33</strain>
    </source>
</reference>
<gene>
    <name evidence="1" type="ORF">NQ176_g1345</name>
</gene>
<protein>
    <submittedName>
        <fullName evidence="1">Uncharacterized protein</fullName>
    </submittedName>
</protein>
<evidence type="ECO:0000313" key="2">
    <source>
        <dbReference type="Proteomes" id="UP001143910"/>
    </source>
</evidence>
<comment type="caution">
    <text evidence="1">The sequence shown here is derived from an EMBL/GenBank/DDBJ whole genome shotgun (WGS) entry which is preliminary data.</text>
</comment>